<gene>
    <name evidence="1" type="ORF">J421_3666</name>
</gene>
<dbReference type="AlphaFoldDB" id="W0RP29"/>
<dbReference type="Proteomes" id="UP000019151">
    <property type="component" value="Chromosome"/>
</dbReference>
<dbReference type="InParanoid" id="W0RP29"/>
<dbReference type="EMBL" id="CP007128">
    <property type="protein sequence ID" value="AHG91203.1"/>
    <property type="molecule type" value="Genomic_DNA"/>
</dbReference>
<name>W0RP29_9BACT</name>
<accession>W0RP29</accession>
<protein>
    <submittedName>
        <fullName evidence="1">Uncharacterized protein</fullName>
    </submittedName>
</protein>
<dbReference type="HOGENOM" id="CLU_1684036_0_0_0"/>
<sequence length="156" mass="17323">MRASSAAAELLPTVSTARPLSRAYHPKYDVEHRRDVLEFLRAKGCELRPAYAALGIAYFLQQRLRRDAICGADIRALFPRREERLAGTLRNAHDILRRAAARGLVESLGSGWYTITPLGVAVVEALPDDQRVAELRGCRTVSCGMGRRRVAHADDL</sequence>
<evidence type="ECO:0000313" key="2">
    <source>
        <dbReference type="Proteomes" id="UP000019151"/>
    </source>
</evidence>
<keyword evidence="2" id="KW-1185">Reference proteome</keyword>
<organism evidence="1 2">
    <name type="scientific">Gemmatirosa kalamazoonensis</name>
    <dbReference type="NCBI Taxonomy" id="861299"/>
    <lineage>
        <taxon>Bacteria</taxon>
        <taxon>Pseudomonadati</taxon>
        <taxon>Gemmatimonadota</taxon>
        <taxon>Gemmatimonadia</taxon>
        <taxon>Gemmatimonadales</taxon>
        <taxon>Gemmatimonadaceae</taxon>
        <taxon>Gemmatirosa</taxon>
    </lineage>
</organism>
<proteinExistence type="predicted"/>
<reference evidence="1 2" key="1">
    <citation type="journal article" date="2014" name="Genome Announc.">
        <title>Genome Sequence and Methylome of Soil Bacterium Gemmatirosa kalamazoonensis KBS708T, a Member of the Rarely Cultivated Gemmatimonadetes Phylum.</title>
        <authorList>
            <person name="Debruyn J.M."/>
            <person name="Radosevich M."/>
            <person name="Wommack K.E."/>
            <person name="Polson S.W."/>
            <person name="Hauser L.J."/>
            <person name="Fawaz M.N."/>
            <person name="Korlach J."/>
            <person name="Tsai Y.C."/>
        </authorList>
    </citation>
    <scope>NUCLEOTIDE SEQUENCE [LARGE SCALE GENOMIC DNA]</scope>
    <source>
        <strain evidence="1 2">KBS708</strain>
    </source>
</reference>
<dbReference type="KEGG" id="gba:J421_3666"/>
<evidence type="ECO:0000313" key="1">
    <source>
        <dbReference type="EMBL" id="AHG91203.1"/>
    </source>
</evidence>